<evidence type="ECO:0000313" key="1">
    <source>
        <dbReference type="EMBL" id="KAL3510988.1"/>
    </source>
</evidence>
<protein>
    <recommendedName>
        <fullName evidence="3">18S pre-ribosomal assembly protein gar2-related</fullName>
    </recommendedName>
</protein>
<sequence>MKENQREILCHSNGFDKEADPLACPMKNGHDSLNASVHKCSQIVDRRTDSDDDQARDSGMVCDQEGPLYHSNYMDRDLEPTDHKNEFCNSPKFGRSIIVDDFVDRVDKETGDSETVCTTGSPLSISESDAHFYTDKSVRDCELSEVIICYRESNYQIVKDICVDEGLPTQDKTVIEADKDDHAGLFFSQPCGEDKHSGTTNACHDIESSLDGLEAYTVEDIANSVLNERGTREEVDIATFFLDGSKSSEDYAGKDATKALGPEKLTQMGAGNWSITERTADDVSEDESAISRGRNSQESIVQDSILLSSDCGGNEAPKQLDEVPSVEAILETLSVAFTKDDSKKNGTPNNLHYNSKVESGTFTFDFKSPKPAVDSDMDGNAEFSHEGSLKSDGVAHHKHGNLNDHSAATMAECERGTSMNEPKTQLQDAVDHPGQFQRGVGESSFSSPGHVSGVITYSGPIAYSGSLSLRSDSSTTSNRSFAFPVLQSEWNSSPVRMAKADRRHLRKHKGWIQGLFCCRF</sequence>
<reference evidence="1 2" key="1">
    <citation type="submission" date="2024-11" db="EMBL/GenBank/DDBJ databases">
        <title>A near-complete genome assembly of Cinchona calisaya.</title>
        <authorList>
            <person name="Lian D.C."/>
            <person name="Zhao X.W."/>
            <person name="Wei L."/>
        </authorList>
    </citation>
    <scope>NUCLEOTIDE SEQUENCE [LARGE SCALE GENOMIC DNA]</scope>
    <source>
        <tissue evidence="1">Nenye</tissue>
    </source>
</reference>
<dbReference type="EMBL" id="JBJUIK010000012">
    <property type="protein sequence ID" value="KAL3510988.1"/>
    <property type="molecule type" value="Genomic_DNA"/>
</dbReference>
<dbReference type="Proteomes" id="UP001630127">
    <property type="component" value="Unassembled WGS sequence"/>
</dbReference>
<dbReference type="AlphaFoldDB" id="A0ABD2YUI6"/>
<dbReference type="PANTHER" id="PTHR33914:SF2">
    <property type="entry name" value="OS02G0582100 PROTEIN"/>
    <property type="match status" value="1"/>
</dbReference>
<comment type="caution">
    <text evidence="1">The sequence shown here is derived from an EMBL/GenBank/DDBJ whole genome shotgun (WGS) entry which is preliminary data.</text>
</comment>
<dbReference type="PANTHER" id="PTHR33914">
    <property type="entry name" value="18S PRE-RIBOSOMAL ASSEMBLY PROTEIN GAR2-LIKE PROTEIN"/>
    <property type="match status" value="1"/>
</dbReference>
<evidence type="ECO:0000313" key="2">
    <source>
        <dbReference type="Proteomes" id="UP001630127"/>
    </source>
</evidence>
<proteinExistence type="predicted"/>
<keyword evidence="2" id="KW-1185">Reference proteome</keyword>
<evidence type="ECO:0008006" key="3">
    <source>
        <dbReference type="Google" id="ProtNLM"/>
    </source>
</evidence>
<gene>
    <name evidence="1" type="ORF">ACH5RR_030389</name>
</gene>
<name>A0ABD2YUI6_9GENT</name>
<organism evidence="1 2">
    <name type="scientific">Cinchona calisaya</name>
    <dbReference type="NCBI Taxonomy" id="153742"/>
    <lineage>
        <taxon>Eukaryota</taxon>
        <taxon>Viridiplantae</taxon>
        <taxon>Streptophyta</taxon>
        <taxon>Embryophyta</taxon>
        <taxon>Tracheophyta</taxon>
        <taxon>Spermatophyta</taxon>
        <taxon>Magnoliopsida</taxon>
        <taxon>eudicotyledons</taxon>
        <taxon>Gunneridae</taxon>
        <taxon>Pentapetalae</taxon>
        <taxon>asterids</taxon>
        <taxon>lamiids</taxon>
        <taxon>Gentianales</taxon>
        <taxon>Rubiaceae</taxon>
        <taxon>Cinchonoideae</taxon>
        <taxon>Cinchoneae</taxon>
        <taxon>Cinchona</taxon>
    </lineage>
</organism>
<dbReference type="InterPro" id="IPR040378">
    <property type="entry name" value="BASL"/>
</dbReference>
<accession>A0ABD2YUI6</accession>